<dbReference type="GO" id="GO:0003735">
    <property type="term" value="F:structural constituent of ribosome"/>
    <property type="evidence" value="ECO:0007669"/>
    <property type="project" value="InterPro"/>
</dbReference>
<comment type="caution">
    <text evidence="7">The sequence shown here is derived from an EMBL/GenBank/DDBJ whole genome shotgun (WGS) entry which is preliminary data.</text>
</comment>
<evidence type="ECO:0000256" key="4">
    <source>
        <dbReference type="ARBA" id="ARBA00023274"/>
    </source>
</evidence>
<dbReference type="PRINTS" id="PR00060">
    <property type="entry name" value="RIBOSOMALL16"/>
</dbReference>
<proteinExistence type="inferred from homology"/>
<dbReference type="Pfam" id="PF00252">
    <property type="entry name" value="Ribosomal_L16"/>
    <property type="match status" value="1"/>
</dbReference>
<dbReference type="PANTHER" id="PTHR12220">
    <property type="entry name" value="50S/60S RIBOSOMAL PROTEIN L16"/>
    <property type="match status" value="1"/>
</dbReference>
<protein>
    <recommendedName>
        <fullName evidence="6">50S ribosomal protein L16</fullName>
    </recommendedName>
</protein>
<evidence type="ECO:0000256" key="2">
    <source>
        <dbReference type="ARBA" id="ARBA00022555"/>
    </source>
</evidence>
<dbReference type="InterPro" id="IPR000114">
    <property type="entry name" value="Ribosomal_uL16_bact-type"/>
</dbReference>
<name>A0A1J5G6E5_9BACT</name>
<dbReference type="InterPro" id="IPR016180">
    <property type="entry name" value="Ribosomal_uL16_dom"/>
</dbReference>
<evidence type="ECO:0000313" key="7">
    <source>
        <dbReference type="EMBL" id="OIP65210.1"/>
    </source>
</evidence>
<dbReference type="Proteomes" id="UP000182059">
    <property type="component" value="Unassembled WGS sequence"/>
</dbReference>
<comment type="subunit">
    <text evidence="6">Part of the 50S ribosomal subunit.</text>
</comment>
<dbReference type="EMBL" id="MNYX01000054">
    <property type="protein sequence ID" value="OIP65210.1"/>
    <property type="molecule type" value="Genomic_DNA"/>
</dbReference>
<dbReference type="CDD" id="cd01433">
    <property type="entry name" value="Ribosomal_L16_L10e"/>
    <property type="match status" value="1"/>
</dbReference>
<dbReference type="SUPFAM" id="SSF54686">
    <property type="entry name" value="Ribosomal protein L16p/L10e"/>
    <property type="match status" value="1"/>
</dbReference>
<organism evidence="7 8">
    <name type="scientific">Candidatus Nomurabacteria bacterium CG2_30_43_9</name>
    <dbReference type="NCBI Taxonomy" id="1805283"/>
    <lineage>
        <taxon>Bacteria</taxon>
        <taxon>Candidatus Nomuraibacteriota</taxon>
    </lineage>
</organism>
<dbReference type="GO" id="GO:0006412">
    <property type="term" value="P:translation"/>
    <property type="evidence" value="ECO:0007669"/>
    <property type="project" value="InterPro"/>
</dbReference>
<evidence type="ECO:0000256" key="3">
    <source>
        <dbReference type="ARBA" id="ARBA00022980"/>
    </source>
</evidence>
<dbReference type="AlphaFoldDB" id="A0A1J5G6E5"/>
<evidence type="ECO:0000256" key="5">
    <source>
        <dbReference type="RuleBase" id="RU004413"/>
    </source>
</evidence>
<dbReference type="NCBIfam" id="TIGR01164">
    <property type="entry name" value="rplP_bact"/>
    <property type="match status" value="1"/>
</dbReference>
<gene>
    <name evidence="7" type="ORF">AUK15_02255</name>
</gene>
<evidence type="ECO:0000256" key="6">
    <source>
        <dbReference type="RuleBase" id="RU004414"/>
    </source>
</evidence>
<dbReference type="GO" id="GO:0000049">
    <property type="term" value="F:tRNA binding"/>
    <property type="evidence" value="ECO:0007669"/>
    <property type="project" value="UniProtKB-KW"/>
</dbReference>
<comment type="function">
    <text evidence="6">Binds 23S rRNA and is also seen to make contacts with the A and possibly P site tRNAs.</text>
</comment>
<sequence>MLFPKKVKFRKWQNARKSEAKLAMPETRGITLAFGSYGLKAETQARVKSNQIEASRKAIVRTITKVGKMWIRIFPDRPWTQKGAQVGMGKGKGELQGYVFEVRPGRVLFEVDGVDEATAVKALKKAGAKLPLKTRIVRRMETA</sequence>
<keyword evidence="6" id="KW-0694">RNA-binding</keyword>
<keyword evidence="6" id="KW-0699">rRNA-binding</keyword>
<dbReference type="InterPro" id="IPR036920">
    <property type="entry name" value="Ribosomal_uL16_sf"/>
</dbReference>
<evidence type="ECO:0000256" key="1">
    <source>
        <dbReference type="ARBA" id="ARBA00008931"/>
    </source>
</evidence>
<dbReference type="InterPro" id="IPR047873">
    <property type="entry name" value="Ribosomal_uL16"/>
</dbReference>
<evidence type="ECO:0000313" key="8">
    <source>
        <dbReference type="Proteomes" id="UP000182059"/>
    </source>
</evidence>
<comment type="similarity">
    <text evidence="1 5">Belongs to the universal ribosomal protein uL16 family.</text>
</comment>
<dbReference type="Gene3D" id="3.90.1170.10">
    <property type="entry name" value="Ribosomal protein L10e/L16"/>
    <property type="match status" value="1"/>
</dbReference>
<keyword evidence="3 5" id="KW-0689">Ribosomal protein</keyword>
<keyword evidence="2 6" id="KW-0820">tRNA-binding</keyword>
<keyword evidence="4 5" id="KW-0687">Ribonucleoprotein</keyword>
<accession>A0A1J5G6E5</accession>
<reference evidence="7 8" key="1">
    <citation type="journal article" date="2016" name="Environ. Microbiol.">
        <title>Genomic resolution of a cold subsurface aquifer community provides metabolic insights for novel microbes adapted to high CO concentrations.</title>
        <authorList>
            <person name="Probst A.J."/>
            <person name="Castelle C.J."/>
            <person name="Singh A."/>
            <person name="Brown C.T."/>
            <person name="Anantharaman K."/>
            <person name="Sharon I."/>
            <person name="Hug L.A."/>
            <person name="Burstein D."/>
            <person name="Emerson J.B."/>
            <person name="Thomas B.C."/>
            <person name="Banfield J.F."/>
        </authorList>
    </citation>
    <scope>NUCLEOTIDE SEQUENCE [LARGE SCALE GENOMIC DNA]</scope>
    <source>
        <strain evidence="7">CG2_30_43_9</strain>
    </source>
</reference>
<dbReference type="PANTHER" id="PTHR12220:SF13">
    <property type="entry name" value="LARGE RIBOSOMAL SUBUNIT PROTEIN UL16M"/>
    <property type="match status" value="1"/>
</dbReference>
<dbReference type="GO" id="GO:0019843">
    <property type="term" value="F:rRNA binding"/>
    <property type="evidence" value="ECO:0007669"/>
    <property type="project" value="UniProtKB-KW"/>
</dbReference>
<dbReference type="FunFam" id="3.90.1170.10:FF:000001">
    <property type="entry name" value="50S ribosomal protein L16"/>
    <property type="match status" value="1"/>
</dbReference>
<dbReference type="GO" id="GO:0022625">
    <property type="term" value="C:cytosolic large ribosomal subunit"/>
    <property type="evidence" value="ECO:0007669"/>
    <property type="project" value="TreeGrafter"/>
</dbReference>